<evidence type="ECO:0000313" key="2">
    <source>
        <dbReference type="Proteomes" id="UP000429958"/>
    </source>
</evidence>
<keyword evidence="2" id="KW-1185">Reference proteome</keyword>
<organism evidence="1 2">
    <name type="scientific">Clostridium porci</name>
    <dbReference type="NCBI Taxonomy" id="2605778"/>
    <lineage>
        <taxon>Bacteria</taxon>
        <taxon>Bacillati</taxon>
        <taxon>Bacillota</taxon>
        <taxon>Clostridia</taxon>
        <taxon>Eubacteriales</taxon>
        <taxon>Clostridiaceae</taxon>
        <taxon>Clostridium</taxon>
    </lineage>
</organism>
<protein>
    <submittedName>
        <fullName evidence="1">Uncharacterized protein</fullName>
    </submittedName>
</protein>
<sequence>MAKAKKNQENIELLLQECEVVREMSEEAFRKYMRVLRAKTCEEEYEMQQKVLNDVRDMDDEQYEAFVEYVEERGILGWFTKTVITVKEPDEEQNGMMTAFQYGHRFDGIDAILKKYPWVCPQWLMEKRRFHCPDKVVATMVCHPEDIFDKKEGERLVLKRLNKTIEGNRKGAVKVFEQHMRKQFK</sequence>
<accession>A0A7X2NKL5</accession>
<dbReference type="RefSeq" id="WP_154471996.1">
    <property type="nucleotide sequence ID" value="NZ_VUMD01000006.1"/>
</dbReference>
<dbReference type="EMBL" id="VUMD01000006">
    <property type="protein sequence ID" value="MSS36552.1"/>
    <property type="molecule type" value="Genomic_DNA"/>
</dbReference>
<dbReference type="AlphaFoldDB" id="A0A7X2NKL5"/>
<reference evidence="1 2" key="1">
    <citation type="submission" date="2019-08" db="EMBL/GenBank/DDBJ databases">
        <title>In-depth cultivation of the pig gut microbiome towards novel bacterial diversity and tailored functional studies.</title>
        <authorList>
            <person name="Wylensek D."/>
            <person name="Hitch T.C.A."/>
            <person name="Clavel T."/>
        </authorList>
    </citation>
    <scope>NUCLEOTIDE SEQUENCE [LARGE SCALE GENOMIC DNA]</scope>
    <source>
        <strain evidence="1 2">WCA-389-WT-23D1</strain>
    </source>
</reference>
<comment type="caution">
    <text evidence="1">The sequence shown here is derived from an EMBL/GenBank/DDBJ whole genome shotgun (WGS) entry which is preliminary data.</text>
</comment>
<name>A0A7X2NKL5_9CLOT</name>
<dbReference type="Proteomes" id="UP000429958">
    <property type="component" value="Unassembled WGS sequence"/>
</dbReference>
<gene>
    <name evidence="1" type="ORF">FYJ39_08205</name>
</gene>
<evidence type="ECO:0000313" key="1">
    <source>
        <dbReference type="EMBL" id="MSS36552.1"/>
    </source>
</evidence>
<proteinExistence type="predicted"/>